<dbReference type="Gramene" id="PHT65759">
    <property type="protein sequence ID" value="PHT65759"/>
    <property type="gene ID" value="T459_30184"/>
</dbReference>
<proteinExistence type="predicted"/>
<evidence type="ECO:0000313" key="3">
    <source>
        <dbReference type="Proteomes" id="UP000222542"/>
    </source>
</evidence>
<accession>A0A2G2Y7U4</accession>
<name>A0A2G2Y7U4_CAPAN</name>
<reference evidence="2 3" key="1">
    <citation type="journal article" date="2014" name="Nat. Genet.">
        <title>Genome sequence of the hot pepper provides insights into the evolution of pungency in Capsicum species.</title>
        <authorList>
            <person name="Kim S."/>
            <person name="Park M."/>
            <person name="Yeom S.I."/>
            <person name="Kim Y.M."/>
            <person name="Lee J.M."/>
            <person name="Lee H.A."/>
            <person name="Seo E."/>
            <person name="Choi J."/>
            <person name="Cheong K."/>
            <person name="Kim K.T."/>
            <person name="Jung K."/>
            <person name="Lee G.W."/>
            <person name="Oh S.K."/>
            <person name="Bae C."/>
            <person name="Kim S.B."/>
            <person name="Lee H.Y."/>
            <person name="Kim S.Y."/>
            <person name="Kim M.S."/>
            <person name="Kang B.C."/>
            <person name="Jo Y.D."/>
            <person name="Yang H.B."/>
            <person name="Jeong H.J."/>
            <person name="Kang W.H."/>
            <person name="Kwon J.K."/>
            <person name="Shin C."/>
            <person name="Lim J.Y."/>
            <person name="Park J.H."/>
            <person name="Huh J.H."/>
            <person name="Kim J.S."/>
            <person name="Kim B.D."/>
            <person name="Cohen O."/>
            <person name="Paran I."/>
            <person name="Suh M.C."/>
            <person name="Lee S.B."/>
            <person name="Kim Y.K."/>
            <person name="Shin Y."/>
            <person name="Noh S.J."/>
            <person name="Park J."/>
            <person name="Seo Y.S."/>
            <person name="Kwon S.Y."/>
            <person name="Kim H.A."/>
            <person name="Park J.M."/>
            <person name="Kim H.J."/>
            <person name="Choi S.B."/>
            <person name="Bosland P.W."/>
            <person name="Reeves G."/>
            <person name="Jo S.H."/>
            <person name="Lee B.W."/>
            <person name="Cho H.T."/>
            <person name="Choi H.S."/>
            <person name="Lee M.S."/>
            <person name="Yu Y."/>
            <person name="Do Choi Y."/>
            <person name="Park B.S."/>
            <person name="van Deynze A."/>
            <person name="Ashrafi H."/>
            <person name="Hill T."/>
            <person name="Kim W.T."/>
            <person name="Pai H.S."/>
            <person name="Ahn H.K."/>
            <person name="Yeam I."/>
            <person name="Giovannoni J.J."/>
            <person name="Rose J.K."/>
            <person name="Sorensen I."/>
            <person name="Lee S.J."/>
            <person name="Kim R.W."/>
            <person name="Choi I.Y."/>
            <person name="Choi B.S."/>
            <person name="Lim J.S."/>
            <person name="Lee Y.H."/>
            <person name="Choi D."/>
        </authorList>
    </citation>
    <scope>NUCLEOTIDE SEQUENCE [LARGE SCALE GENOMIC DNA]</scope>
    <source>
        <strain evidence="3">cv. CM334</strain>
    </source>
</reference>
<feature type="compositionally biased region" description="Basic and acidic residues" evidence="1">
    <location>
        <begin position="43"/>
        <end position="60"/>
    </location>
</feature>
<evidence type="ECO:0000313" key="2">
    <source>
        <dbReference type="EMBL" id="PHT65759.1"/>
    </source>
</evidence>
<protein>
    <submittedName>
        <fullName evidence="2">Uncharacterized protein</fullName>
    </submittedName>
</protein>
<evidence type="ECO:0000256" key="1">
    <source>
        <dbReference type="SAM" id="MobiDB-lite"/>
    </source>
</evidence>
<gene>
    <name evidence="2" type="ORF">T459_30184</name>
</gene>
<keyword evidence="3" id="KW-1185">Reference proteome</keyword>
<reference evidence="2 3" key="2">
    <citation type="journal article" date="2017" name="Genome Biol.">
        <title>New reference genome sequences of hot pepper reveal the massive evolution of plant disease-resistance genes by retroduplication.</title>
        <authorList>
            <person name="Kim S."/>
            <person name="Park J."/>
            <person name="Yeom S.I."/>
            <person name="Kim Y.M."/>
            <person name="Seo E."/>
            <person name="Kim K.T."/>
            <person name="Kim M.S."/>
            <person name="Lee J.M."/>
            <person name="Cheong K."/>
            <person name="Shin H.S."/>
            <person name="Kim S.B."/>
            <person name="Han K."/>
            <person name="Lee J."/>
            <person name="Park M."/>
            <person name="Lee H.A."/>
            <person name="Lee H.Y."/>
            <person name="Lee Y."/>
            <person name="Oh S."/>
            <person name="Lee J.H."/>
            <person name="Choi E."/>
            <person name="Choi E."/>
            <person name="Lee S.E."/>
            <person name="Jeon J."/>
            <person name="Kim H."/>
            <person name="Choi G."/>
            <person name="Song H."/>
            <person name="Lee J."/>
            <person name="Lee S.C."/>
            <person name="Kwon J.K."/>
            <person name="Lee H.Y."/>
            <person name="Koo N."/>
            <person name="Hong Y."/>
            <person name="Kim R.W."/>
            <person name="Kang W.H."/>
            <person name="Huh J.H."/>
            <person name="Kang B.C."/>
            <person name="Yang T.J."/>
            <person name="Lee Y.H."/>
            <person name="Bennetzen J.L."/>
            <person name="Choi D."/>
        </authorList>
    </citation>
    <scope>NUCLEOTIDE SEQUENCE [LARGE SCALE GENOMIC DNA]</scope>
    <source>
        <strain evidence="3">cv. CM334</strain>
    </source>
</reference>
<dbReference type="Proteomes" id="UP000222542">
    <property type="component" value="Unassembled WGS sequence"/>
</dbReference>
<feature type="region of interest" description="Disordered" evidence="1">
    <location>
        <begin position="21"/>
        <end position="60"/>
    </location>
</feature>
<dbReference type="EMBL" id="AYRZ02000012">
    <property type="protein sequence ID" value="PHT65759.1"/>
    <property type="molecule type" value="Genomic_DNA"/>
</dbReference>
<comment type="caution">
    <text evidence="2">The sequence shown here is derived from an EMBL/GenBank/DDBJ whole genome shotgun (WGS) entry which is preliminary data.</text>
</comment>
<dbReference type="AlphaFoldDB" id="A0A2G2Y7U4"/>
<organism evidence="2 3">
    <name type="scientific">Capsicum annuum</name>
    <name type="common">Capsicum pepper</name>
    <dbReference type="NCBI Taxonomy" id="4072"/>
    <lineage>
        <taxon>Eukaryota</taxon>
        <taxon>Viridiplantae</taxon>
        <taxon>Streptophyta</taxon>
        <taxon>Embryophyta</taxon>
        <taxon>Tracheophyta</taxon>
        <taxon>Spermatophyta</taxon>
        <taxon>Magnoliopsida</taxon>
        <taxon>eudicotyledons</taxon>
        <taxon>Gunneridae</taxon>
        <taxon>Pentapetalae</taxon>
        <taxon>asterids</taxon>
        <taxon>lamiids</taxon>
        <taxon>Solanales</taxon>
        <taxon>Solanaceae</taxon>
        <taxon>Solanoideae</taxon>
        <taxon>Capsiceae</taxon>
        <taxon>Capsicum</taxon>
    </lineage>
</organism>
<sequence length="110" mass="12410">MIRKKVFLTYKRKRLPGSDLYPENGIPNTPSEFTKSKAVSPLLKEEERCENPSFKDEKKDFEGSFGQQYQETSGSTIEDNATIKVLSDINITLHDGTVSCFADSSSFYSN</sequence>
<dbReference type="STRING" id="4072.A0A2G2Y7U4"/>